<dbReference type="GO" id="GO:0006508">
    <property type="term" value="P:proteolysis"/>
    <property type="evidence" value="ECO:0007669"/>
    <property type="project" value="InterPro"/>
</dbReference>
<dbReference type="RefSeq" id="WP_002651709.1">
    <property type="nucleotide sequence ID" value="NZ_CH672376.1"/>
</dbReference>
<sequence length="162" mass="18216">MDDDEETIAYHESGHAFMAVLVGARVRRLTIEPEDDDGPQRFGDAQIEWRLSQFTAKQRQEKMVLVALAGPVAEMLYSGEPYHPGHVAEWAPDWAAAWEAATPLFRDEKKRLRYLEDATRQLHSLLDAENHWAALAAIADNLAAHETLNGEQIEEIVAGWIG</sequence>
<dbReference type="HOGENOM" id="CLU_109819_0_0_0"/>
<evidence type="ECO:0000313" key="2">
    <source>
        <dbReference type="Proteomes" id="UP000004358"/>
    </source>
</evidence>
<proteinExistence type="predicted"/>
<dbReference type="Proteomes" id="UP000004358">
    <property type="component" value="Unassembled WGS sequence"/>
</dbReference>
<dbReference type="InterPro" id="IPR037219">
    <property type="entry name" value="Peptidase_M41-like"/>
</dbReference>
<accession>A3ZT75</accession>
<dbReference type="Gene3D" id="1.20.58.760">
    <property type="entry name" value="Peptidase M41"/>
    <property type="match status" value="1"/>
</dbReference>
<dbReference type="AlphaFoldDB" id="A3ZT75"/>
<gene>
    <name evidence="1" type="ORF">DSM3645_19058</name>
</gene>
<protein>
    <recommendedName>
        <fullName evidence="3">Cell division protein FtsH</fullName>
    </recommendedName>
</protein>
<dbReference type="GO" id="GO:0005524">
    <property type="term" value="F:ATP binding"/>
    <property type="evidence" value="ECO:0007669"/>
    <property type="project" value="InterPro"/>
</dbReference>
<organism evidence="1 2">
    <name type="scientific">Blastopirellula marina DSM 3645</name>
    <dbReference type="NCBI Taxonomy" id="314230"/>
    <lineage>
        <taxon>Bacteria</taxon>
        <taxon>Pseudomonadati</taxon>
        <taxon>Planctomycetota</taxon>
        <taxon>Planctomycetia</taxon>
        <taxon>Pirellulales</taxon>
        <taxon>Pirellulaceae</taxon>
        <taxon>Blastopirellula</taxon>
    </lineage>
</organism>
<dbReference type="eggNOG" id="COG0465">
    <property type="taxonomic scope" value="Bacteria"/>
</dbReference>
<name>A3ZT75_9BACT</name>
<dbReference type="GO" id="GO:0004222">
    <property type="term" value="F:metalloendopeptidase activity"/>
    <property type="evidence" value="ECO:0007669"/>
    <property type="project" value="InterPro"/>
</dbReference>
<comment type="caution">
    <text evidence="1">The sequence shown here is derived from an EMBL/GenBank/DDBJ whole genome shotgun (WGS) entry which is preliminary data.</text>
</comment>
<reference evidence="1 2" key="1">
    <citation type="submission" date="2006-02" db="EMBL/GenBank/DDBJ databases">
        <authorList>
            <person name="Amann R."/>
            <person name="Ferriera S."/>
            <person name="Johnson J."/>
            <person name="Kravitz S."/>
            <person name="Halpern A."/>
            <person name="Remington K."/>
            <person name="Beeson K."/>
            <person name="Tran B."/>
            <person name="Rogers Y.-H."/>
            <person name="Friedman R."/>
            <person name="Venter J.C."/>
        </authorList>
    </citation>
    <scope>NUCLEOTIDE SEQUENCE [LARGE SCALE GENOMIC DNA]</scope>
    <source>
        <strain evidence="1 2">DSM 3645</strain>
    </source>
</reference>
<dbReference type="GO" id="GO:0004176">
    <property type="term" value="F:ATP-dependent peptidase activity"/>
    <property type="evidence" value="ECO:0007669"/>
    <property type="project" value="InterPro"/>
</dbReference>
<dbReference type="STRING" id="314230.DSM3645_19058"/>
<evidence type="ECO:0000313" key="1">
    <source>
        <dbReference type="EMBL" id="EAQ80126.1"/>
    </source>
</evidence>
<evidence type="ECO:0008006" key="3">
    <source>
        <dbReference type="Google" id="ProtNLM"/>
    </source>
</evidence>
<dbReference type="OrthoDB" id="263464at2"/>
<dbReference type="EMBL" id="AANZ01000010">
    <property type="protein sequence ID" value="EAQ80126.1"/>
    <property type="molecule type" value="Genomic_DNA"/>
</dbReference>
<dbReference type="SUPFAM" id="SSF140990">
    <property type="entry name" value="FtsH protease domain-like"/>
    <property type="match status" value="1"/>
</dbReference>